<dbReference type="AlphaFoldDB" id="A0A645HIQ3"/>
<accession>A0A645HIQ3</accession>
<keyword evidence="1" id="KW-1133">Transmembrane helix</keyword>
<keyword evidence="1" id="KW-0812">Transmembrane</keyword>
<gene>
    <name evidence="2" type="ORF">SDC9_186020</name>
</gene>
<comment type="caution">
    <text evidence="2">The sequence shown here is derived from an EMBL/GenBank/DDBJ whole genome shotgun (WGS) entry which is preliminary data.</text>
</comment>
<feature type="transmembrane region" description="Helical" evidence="1">
    <location>
        <begin position="77"/>
        <end position="97"/>
    </location>
</feature>
<organism evidence="2">
    <name type="scientific">bioreactor metagenome</name>
    <dbReference type="NCBI Taxonomy" id="1076179"/>
    <lineage>
        <taxon>unclassified sequences</taxon>
        <taxon>metagenomes</taxon>
        <taxon>ecological metagenomes</taxon>
    </lineage>
</organism>
<keyword evidence="1" id="KW-0472">Membrane</keyword>
<reference evidence="2" key="1">
    <citation type="submission" date="2019-08" db="EMBL/GenBank/DDBJ databases">
        <authorList>
            <person name="Kucharzyk K."/>
            <person name="Murdoch R.W."/>
            <person name="Higgins S."/>
            <person name="Loffler F."/>
        </authorList>
    </citation>
    <scope>NUCLEOTIDE SEQUENCE</scope>
</reference>
<evidence type="ECO:0000256" key="1">
    <source>
        <dbReference type="SAM" id="Phobius"/>
    </source>
</evidence>
<sequence>MRNHSVPSPVRFPCARNFSSSGMRAACTSSNTRSVISPFSSRAANAASRVSRSEPSRSSVWTEVTPKLLKVRIAARSSFITVPTPGFFIFIFIWSSAASRSIPLRLPPLFLSSTPPAITVFSSKPAVLSAGRFAAPT</sequence>
<protein>
    <submittedName>
        <fullName evidence="2">Uncharacterized protein</fullName>
    </submittedName>
</protein>
<dbReference type="EMBL" id="VSSQ01093756">
    <property type="protein sequence ID" value="MPN38496.1"/>
    <property type="molecule type" value="Genomic_DNA"/>
</dbReference>
<evidence type="ECO:0000313" key="2">
    <source>
        <dbReference type="EMBL" id="MPN38496.1"/>
    </source>
</evidence>
<proteinExistence type="predicted"/>
<name>A0A645HIQ3_9ZZZZ</name>